<reference evidence="8 9" key="1">
    <citation type="journal article" date="2015" name="Genome Announc.">
        <title>Expanding the biotechnology potential of lactobacilli through comparative genomics of 213 strains and associated genera.</title>
        <authorList>
            <person name="Sun Z."/>
            <person name="Harris H.M."/>
            <person name="McCann A."/>
            <person name="Guo C."/>
            <person name="Argimon S."/>
            <person name="Zhang W."/>
            <person name="Yang X."/>
            <person name="Jeffery I.B."/>
            <person name="Cooney J.C."/>
            <person name="Kagawa T.F."/>
            <person name="Liu W."/>
            <person name="Song Y."/>
            <person name="Salvetti E."/>
            <person name="Wrobel A."/>
            <person name="Rasinkangas P."/>
            <person name="Parkhill J."/>
            <person name="Rea M.C."/>
            <person name="O'Sullivan O."/>
            <person name="Ritari J."/>
            <person name="Douillard F.P."/>
            <person name="Paul Ross R."/>
            <person name="Yang R."/>
            <person name="Briner A.E."/>
            <person name="Felis G.E."/>
            <person name="de Vos W.M."/>
            <person name="Barrangou R."/>
            <person name="Klaenhammer T.R."/>
            <person name="Caufield P.W."/>
            <person name="Cui Y."/>
            <person name="Zhang H."/>
            <person name="O'Toole P.W."/>
        </authorList>
    </citation>
    <scope>NUCLEOTIDE SEQUENCE [LARGE SCALE GENOMIC DNA]</scope>
    <source>
        <strain evidence="8 9">DSM 20690</strain>
    </source>
</reference>
<evidence type="ECO:0000256" key="7">
    <source>
        <dbReference type="HAMAP-Rule" id="MF_00258"/>
    </source>
</evidence>
<protein>
    <recommendedName>
        <fullName evidence="2 7">Glutamate racemase</fullName>
        <ecNumber evidence="2 7">5.1.1.3</ecNumber>
    </recommendedName>
</protein>
<dbReference type="GO" id="GO:0008360">
    <property type="term" value="P:regulation of cell shape"/>
    <property type="evidence" value="ECO:0007669"/>
    <property type="project" value="UniProtKB-KW"/>
</dbReference>
<comment type="caution">
    <text evidence="8">The sequence shown here is derived from an EMBL/GenBank/DDBJ whole genome shotgun (WGS) entry which is preliminary data.</text>
</comment>
<dbReference type="SUPFAM" id="SSF53681">
    <property type="entry name" value="Aspartate/glutamate racemase"/>
    <property type="match status" value="2"/>
</dbReference>
<dbReference type="AlphaFoldDB" id="A0A0R2JPV5"/>
<dbReference type="PROSITE" id="PS00924">
    <property type="entry name" value="ASP_GLU_RACEMASE_2"/>
    <property type="match status" value="1"/>
</dbReference>
<comment type="similarity">
    <text evidence="7">Belongs to the aspartate/glutamate racemases family.</text>
</comment>
<comment type="function">
    <text evidence="7">Provides the (R)-glutamate required for cell wall biosynthesis.</text>
</comment>
<comment type="catalytic activity">
    <reaction evidence="1 7">
        <text>L-glutamate = D-glutamate</text>
        <dbReference type="Rhea" id="RHEA:12813"/>
        <dbReference type="ChEBI" id="CHEBI:29985"/>
        <dbReference type="ChEBI" id="CHEBI:29986"/>
        <dbReference type="EC" id="5.1.1.3"/>
    </reaction>
</comment>
<dbReference type="InterPro" id="IPR001920">
    <property type="entry name" value="Asp/Glu_race"/>
</dbReference>
<feature type="binding site" evidence="7">
    <location>
        <begin position="42"/>
        <end position="43"/>
    </location>
    <ligand>
        <name>substrate</name>
    </ligand>
</feature>
<accession>A0A0R2JPV5</accession>
<sequence>MNSAPIAFMDSGIGGLTVLKLSLKELPKENTLYLGDEAHLPYGEKKAGQVINYATEIGHFFEKKHAKFMIIACNTASATALSRLQTELAIPVIGVIEPGSRAAIKVSKNKKIGIIGTSVTVKSHAYRDAIKKIDSNAEVIEVACPTFIPLVEKGDYTSPEAKQIINDGLKNLKNTGIDTLILGCTHFPIVANLIQAALGDKVTLINPGFETVETAKQMLQNQSLLNDKTSSKNQFYTTSGVEHFDEVASQWLNRKVKAELILPNELKSYEE</sequence>
<feature type="active site" description="Proton donor/acceptor" evidence="7">
    <location>
        <position position="184"/>
    </location>
</feature>
<dbReference type="Proteomes" id="UP000051565">
    <property type="component" value="Unassembled WGS sequence"/>
</dbReference>
<feature type="binding site" evidence="7">
    <location>
        <begin position="74"/>
        <end position="75"/>
    </location>
    <ligand>
        <name>substrate</name>
    </ligand>
</feature>
<keyword evidence="4 7" id="KW-0573">Peptidoglycan synthesis</keyword>
<evidence type="ECO:0000313" key="9">
    <source>
        <dbReference type="Proteomes" id="UP000051565"/>
    </source>
</evidence>
<dbReference type="Gene3D" id="3.40.50.1860">
    <property type="match status" value="2"/>
</dbReference>
<evidence type="ECO:0000256" key="2">
    <source>
        <dbReference type="ARBA" id="ARBA00013090"/>
    </source>
</evidence>
<dbReference type="InterPro" id="IPR015942">
    <property type="entry name" value="Asp/Glu/hydantoin_racemase"/>
</dbReference>
<keyword evidence="9" id="KW-1185">Reference proteome</keyword>
<dbReference type="InterPro" id="IPR018187">
    <property type="entry name" value="Asp/Glu_racemase_AS_1"/>
</dbReference>
<dbReference type="Pfam" id="PF01177">
    <property type="entry name" value="Asp_Glu_race"/>
    <property type="match status" value="1"/>
</dbReference>
<feature type="binding site" evidence="7">
    <location>
        <begin position="10"/>
        <end position="11"/>
    </location>
    <ligand>
        <name>substrate</name>
    </ligand>
</feature>
<dbReference type="GO" id="GO:0071555">
    <property type="term" value="P:cell wall organization"/>
    <property type="evidence" value="ECO:0007669"/>
    <property type="project" value="UniProtKB-KW"/>
</dbReference>
<evidence type="ECO:0000256" key="6">
    <source>
        <dbReference type="ARBA" id="ARBA00023316"/>
    </source>
</evidence>
<dbReference type="EMBL" id="JQBT01000032">
    <property type="protein sequence ID" value="KRN79155.1"/>
    <property type="molecule type" value="Genomic_DNA"/>
</dbReference>
<comment type="pathway">
    <text evidence="7">Cell wall biogenesis; peptidoglycan biosynthesis.</text>
</comment>
<gene>
    <name evidence="7" type="primary">murI</name>
    <name evidence="8" type="ORF">IV52_GL000561</name>
</gene>
<dbReference type="GO" id="GO:0009252">
    <property type="term" value="P:peptidoglycan biosynthetic process"/>
    <property type="evidence" value="ECO:0007669"/>
    <property type="project" value="UniProtKB-UniRule"/>
</dbReference>
<feature type="active site" description="Proton donor/acceptor" evidence="7">
    <location>
        <position position="73"/>
    </location>
</feature>
<dbReference type="NCBIfam" id="TIGR00067">
    <property type="entry name" value="glut_race"/>
    <property type="match status" value="1"/>
</dbReference>
<dbReference type="PROSITE" id="PS00923">
    <property type="entry name" value="ASP_GLU_RACEMASE_1"/>
    <property type="match status" value="1"/>
</dbReference>
<evidence type="ECO:0000256" key="5">
    <source>
        <dbReference type="ARBA" id="ARBA00023235"/>
    </source>
</evidence>
<dbReference type="OrthoDB" id="9801055at2"/>
<evidence type="ECO:0000256" key="1">
    <source>
        <dbReference type="ARBA" id="ARBA00001602"/>
    </source>
</evidence>
<dbReference type="FunFam" id="3.40.50.1860:FF:000001">
    <property type="entry name" value="Glutamate racemase"/>
    <property type="match status" value="1"/>
</dbReference>
<keyword evidence="3 7" id="KW-0133">Cell shape</keyword>
<dbReference type="UniPathway" id="UPA00219"/>
<dbReference type="STRING" id="53444.AYR59_06305"/>
<organism evidence="8 9">
    <name type="scientific">Fructilactobacillus lindneri DSM 20690 = JCM 11027</name>
    <dbReference type="NCBI Taxonomy" id="1122148"/>
    <lineage>
        <taxon>Bacteria</taxon>
        <taxon>Bacillati</taxon>
        <taxon>Bacillota</taxon>
        <taxon>Bacilli</taxon>
        <taxon>Lactobacillales</taxon>
        <taxon>Lactobacillaceae</taxon>
        <taxon>Fructilactobacillus</taxon>
    </lineage>
</organism>
<keyword evidence="6 7" id="KW-0961">Cell wall biogenesis/degradation</keyword>
<evidence type="ECO:0000256" key="3">
    <source>
        <dbReference type="ARBA" id="ARBA00022960"/>
    </source>
</evidence>
<dbReference type="PATRIC" id="fig|1122148.6.peg.581"/>
<dbReference type="PANTHER" id="PTHR21198:SF2">
    <property type="entry name" value="GLUTAMATE RACEMASE"/>
    <property type="match status" value="1"/>
</dbReference>
<keyword evidence="5 7" id="KW-0413">Isomerase</keyword>
<evidence type="ECO:0000313" key="8">
    <source>
        <dbReference type="EMBL" id="KRN79155.1"/>
    </source>
</evidence>
<dbReference type="RefSeq" id="WP_054646303.1">
    <property type="nucleotide sequence ID" value="NZ_FUXS01000001.1"/>
</dbReference>
<proteinExistence type="inferred from homology"/>
<dbReference type="PANTHER" id="PTHR21198">
    <property type="entry name" value="GLUTAMATE RACEMASE"/>
    <property type="match status" value="1"/>
</dbReference>
<dbReference type="GeneID" id="61250450"/>
<evidence type="ECO:0000256" key="4">
    <source>
        <dbReference type="ARBA" id="ARBA00022984"/>
    </source>
</evidence>
<dbReference type="InterPro" id="IPR004391">
    <property type="entry name" value="Glu_race"/>
</dbReference>
<feature type="binding site" evidence="7">
    <location>
        <begin position="185"/>
        <end position="186"/>
    </location>
    <ligand>
        <name>substrate</name>
    </ligand>
</feature>
<dbReference type="GO" id="GO:0008881">
    <property type="term" value="F:glutamate racemase activity"/>
    <property type="evidence" value="ECO:0007669"/>
    <property type="project" value="UniProtKB-UniRule"/>
</dbReference>
<name>A0A0R2JPV5_9LACO</name>
<dbReference type="HAMAP" id="MF_00258">
    <property type="entry name" value="Glu_racemase"/>
    <property type="match status" value="1"/>
</dbReference>
<dbReference type="EC" id="5.1.1.3" evidence="2 7"/>
<dbReference type="InterPro" id="IPR033134">
    <property type="entry name" value="Asp/Glu_racemase_AS_2"/>
</dbReference>